<feature type="compositionally biased region" description="Basic and acidic residues" evidence="7">
    <location>
        <begin position="709"/>
        <end position="722"/>
    </location>
</feature>
<evidence type="ECO:0000256" key="1">
    <source>
        <dbReference type="ARBA" id="ARBA00004651"/>
    </source>
</evidence>
<dbReference type="EMBL" id="WOFH01000003">
    <property type="protein sequence ID" value="MUN36751.1"/>
    <property type="molecule type" value="Genomic_DNA"/>
</dbReference>
<dbReference type="AlphaFoldDB" id="A0A7K1KX20"/>
<dbReference type="Pfam" id="PF03176">
    <property type="entry name" value="MMPL"/>
    <property type="match status" value="2"/>
</dbReference>
<gene>
    <name evidence="10" type="ORF">GNZ18_09100</name>
</gene>
<evidence type="ECO:0000259" key="9">
    <source>
        <dbReference type="PROSITE" id="PS50156"/>
    </source>
</evidence>
<dbReference type="InterPro" id="IPR001036">
    <property type="entry name" value="Acrflvin-R"/>
</dbReference>
<feature type="domain" description="SSD" evidence="9">
    <location>
        <begin position="179"/>
        <end position="327"/>
    </location>
</feature>
<evidence type="ECO:0000256" key="5">
    <source>
        <dbReference type="ARBA" id="ARBA00022989"/>
    </source>
</evidence>
<dbReference type="Proteomes" id="UP000432015">
    <property type="component" value="Unassembled WGS sequence"/>
</dbReference>
<feature type="transmembrane region" description="Helical" evidence="8">
    <location>
        <begin position="655"/>
        <end position="675"/>
    </location>
</feature>
<feature type="transmembrane region" description="Helical" evidence="8">
    <location>
        <begin position="546"/>
        <end position="567"/>
    </location>
</feature>
<dbReference type="GO" id="GO:0022857">
    <property type="term" value="F:transmembrane transporter activity"/>
    <property type="evidence" value="ECO:0007669"/>
    <property type="project" value="InterPro"/>
</dbReference>
<evidence type="ECO:0000313" key="10">
    <source>
        <dbReference type="EMBL" id="MUN36751.1"/>
    </source>
</evidence>
<feature type="transmembrane region" description="Helical" evidence="8">
    <location>
        <begin position="360"/>
        <end position="378"/>
    </location>
</feature>
<feature type="transmembrane region" description="Helical" evidence="8">
    <location>
        <begin position="176"/>
        <end position="194"/>
    </location>
</feature>
<sequence>MAAILYRVGAFCFRRRRLVCGLWALLVVLTIAGAATLAGETSNTVTIPGTEAQQTLDRLNERFPEARVGNASARVVFVAPPGQRLSDGPNQAAVEKVVQGMRKAPRVSAVLDPFQAKALSRDGRFGYGQATYDVPAADLEKEEQEALKDAAAPGRAAGLTVEFGGDAVTEKPVTGVFELIGVLVAAVVLVVTLGSMIAAGLPLVMAILGVGIGMSGVAIASGMTDLNVNTGVLALMLGLAVGIDYTLLIVSRFRHEVAERPPEEAAALAVGTAGSAVVFAGLTVMIALAGLSVVGIPVLTAMGLAAAGTVAVAVLLALTLLPALLGFAARRIAAARRGRVKPGAVPHGERWARFVIRRRIPVLLVALVGLGIAAIPAADLRLGLPDDSMLPADSTQRKAFELVSEGFGPGFNGPLVVVVDGGRGGGAAAAGQVAATIGRMDGVAAVTPPTPNRDGGIALLTVFPKTGATEQATTDLVHRIRDRRGEVRAATGASIAVTGLTAVNIDFSKKLNDALLPYLGVVVGLTFLLLMLVFRSLIVPVKAALGFLLSVAATFGAVVAVFQWGWLSSVFGLDATGPTASLLPIALIGILFGLAMDYEVFIVARMREEHVHGTAPDEAVATAFRHNARVVTAAAIIMISVFAGFLFSTEQLSRSIGFALAFGVLADALVVRMTIVPVVMSLFGRAAWWLPGWLERILPAVDVDGERLAERRDPPAGRRSEPDVAAPAG</sequence>
<evidence type="ECO:0000313" key="11">
    <source>
        <dbReference type="Proteomes" id="UP000432015"/>
    </source>
</evidence>
<dbReference type="GO" id="GO:0005886">
    <property type="term" value="C:plasma membrane"/>
    <property type="evidence" value="ECO:0007669"/>
    <property type="project" value="UniProtKB-SubCell"/>
</dbReference>
<dbReference type="RefSeq" id="WP_312874398.1">
    <property type="nucleotide sequence ID" value="NZ_WOFH01000003.1"/>
</dbReference>
<comment type="caution">
    <text evidence="10">The sequence shown here is derived from an EMBL/GenBank/DDBJ whole genome shotgun (WGS) entry which is preliminary data.</text>
</comment>
<feature type="transmembrane region" description="Helical" evidence="8">
    <location>
        <begin position="515"/>
        <end position="534"/>
    </location>
</feature>
<dbReference type="SUPFAM" id="SSF82866">
    <property type="entry name" value="Multidrug efflux transporter AcrB transmembrane domain"/>
    <property type="match status" value="2"/>
</dbReference>
<dbReference type="InterPro" id="IPR000731">
    <property type="entry name" value="SSD"/>
</dbReference>
<dbReference type="PRINTS" id="PR00702">
    <property type="entry name" value="ACRIFLAVINRP"/>
</dbReference>
<keyword evidence="4 8" id="KW-0812">Transmembrane</keyword>
<comment type="subcellular location">
    <subcellularLocation>
        <location evidence="1">Cell membrane</location>
        <topology evidence="1">Multi-pass membrane protein</topology>
    </subcellularLocation>
</comment>
<evidence type="ECO:0000256" key="3">
    <source>
        <dbReference type="ARBA" id="ARBA00022475"/>
    </source>
</evidence>
<feature type="transmembrane region" description="Helical" evidence="8">
    <location>
        <begin position="304"/>
        <end position="329"/>
    </location>
</feature>
<dbReference type="InterPro" id="IPR004869">
    <property type="entry name" value="MMPL_dom"/>
</dbReference>
<keyword evidence="3" id="KW-1003">Cell membrane</keyword>
<name>A0A7K1KX20_9ACTN</name>
<feature type="transmembrane region" description="Helical" evidence="8">
    <location>
        <begin position="232"/>
        <end position="253"/>
    </location>
</feature>
<evidence type="ECO:0000256" key="4">
    <source>
        <dbReference type="ARBA" id="ARBA00022692"/>
    </source>
</evidence>
<dbReference type="PANTHER" id="PTHR33406">
    <property type="entry name" value="MEMBRANE PROTEIN MJ1562-RELATED"/>
    <property type="match status" value="1"/>
</dbReference>
<feature type="transmembrane region" description="Helical" evidence="8">
    <location>
        <begin position="201"/>
        <end position="220"/>
    </location>
</feature>
<evidence type="ECO:0000256" key="2">
    <source>
        <dbReference type="ARBA" id="ARBA00010157"/>
    </source>
</evidence>
<protein>
    <submittedName>
        <fullName evidence="10">MMPL family transporter</fullName>
    </submittedName>
</protein>
<feature type="transmembrane region" description="Helical" evidence="8">
    <location>
        <begin position="579"/>
        <end position="598"/>
    </location>
</feature>
<feature type="region of interest" description="Disordered" evidence="7">
    <location>
        <begin position="709"/>
        <end position="729"/>
    </location>
</feature>
<dbReference type="PROSITE" id="PS50156">
    <property type="entry name" value="SSD"/>
    <property type="match status" value="1"/>
</dbReference>
<keyword evidence="5 8" id="KW-1133">Transmembrane helix</keyword>
<dbReference type="Gene3D" id="1.20.1640.10">
    <property type="entry name" value="Multidrug efflux transporter AcrB transmembrane domain"/>
    <property type="match status" value="2"/>
</dbReference>
<evidence type="ECO:0000256" key="6">
    <source>
        <dbReference type="ARBA" id="ARBA00023136"/>
    </source>
</evidence>
<reference evidence="10 11" key="1">
    <citation type="submission" date="2019-11" db="EMBL/GenBank/DDBJ databases">
        <authorList>
            <person name="Cao P."/>
        </authorList>
    </citation>
    <scope>NUCLEOTIDE SEQUENCE [LARGE SCALE GENOMIC DNA]</scope>
    <source>
        <strain evidence="10 11">NEAU-AAG5</strain>
    </source>
</reference>
<dbReference type="InterPro" id="IPR050545">
    <property type="entry name" value="Mycobact_MmpL"/>
</dbReference>
<accession>A0A7K1KX20</accession>
<organism evidence="10 11">
    <name type="scientific">Actinomadura litoris</name>
    <dbReference type="NCBI Taxonomy" id="2678616"/>
    <lineage>
        <taxon>Bacteria</taxon>
        <taxon>Bacillati</taxon>
        <taxon>Actinomycetota</taxon>
        <taxon>Actinomycetes</taxon>
        <taxon>Streptosporangiales</taxon>
        <taxon>Thermomonosporaceae</taxon>
        <taxon>Actinomadura</taxon>
    </lineage>
</organism>
<keyword evidence="6 8" id="KW-0472">Membrane</keyword>
<proteinExistence type="inferred from homology"/>
<comment type="similarity">
    <text evidence="2">Belongs to the resistance-nodulation-cell division (RND) (TC 2.A.6) family. MmpL subfamily.</text>
</comment>
<evidence type="ECO:0000256" key="7">
    <source>
        <dbReference type="SAM" id="MobiDB-lite"/>
    </source>
</evidence>
<dbReference type="PANTHER" id="PTHR33406:SF11">
    <property type="entry name" value="MEMBRANE PROTEIN SCO6666-RELATED"/>
    <property type="match status" value="1"/>
</dbReference>
<feature type="transmembrane region" description="Helical" evidence="8">
    <location>
        <begin position="630"/>
        <end position="649"/>
    </location>
</feature>
<feature type="transmembrane region" description="Helical" evidence="8">
    <location>
        <begin position="265"/>
        <end position="298"/>
    </location>
</feature>
<keyword evidence="11" id="KW-1185">Reference proteome</keyword>
<evidence type="ECO:0000256" key="8">
    <source>
        <dbReference type="SAM" id="Phobius"/>
    </source>
</evidence>